<keyword evidence="3" id="KW-0677">Repeat</keyword>
<feature type="compositionally biased region" description="Polar residues" evidence="5">
    <location>
        <begin position="554"/>
        <end position="575"/>
    </location>
</feature>
<evidence type="ECO:0000256" key="4">
    <source>
        <dbReference type="ARBA" id="ARBA00022917"/>
    </source>
</evidence>
<gene>
    <name evidence="7" type="ORF">X943_000326</name>
</gene>
<feature type="region of interest" description="Disordered" evidence="5">
    <location>
        <begin position="538"/>
        <end position="637"/>
    </location>
</feature>
<accession>A0AAD9G6E7</accession>
<dbReference type="GO" id="GO:0022627">
    <property type="term" value="C:cytosolic small ribosomal subunit"/>
    <property type="evidence" value="ECO:0007669"/>
    <property type="project" value="TreeGrafter"/>
</dbReference>
<sequence>MDAEKHGTNMFLVHGKSGLFINSCVPNKLDESTTDLTKLRDENNPDVVNKFSCAPVWSLNRPVRHYLRSPINNVAIVDDRLGLSILHVNTECSSEPTFDTLRGVGKFRNLYTPIGCKNIKHLQWSNNGVYLVIYFNLSNYSKETGISLDDNLHIWDISQKTIVGTFSTRRLSPDQWPIIKWIGNTDRFAFCYAQQVSIYEIVSAESTPLKSTRLLLSIPIRRVFSVEVCEGSCITVPGGKSAVFDNGVTGNAYNGVVDSCEPNDANNERIASLGKDKWISLAAYTKADITTHLTGNLRISTITSVGNELVEVSCHDHELRSEDSAEMLWSPSGRYLLVLGQSTVDLAGERYGSTSNCLLFRSDGSLVCRVNAQTTHDARWSPTRDEFIVMEGNMPCDITLYDANCTRLFEFPKAYRNTIKWNPLGNMVALCGFGNLAGEICFWYRKDSYDYEQIVHFKEPCTVISEWSPDSRFFMTASTFPRMKVDNFLKVFNHEGDLLEHQKFEECYGVCWMDTPTVGQGFLRPHVRKSAQRKAIYRPKILGKDETHKRPMDNATTLQSGLGGPTNTTRTQSGLPHSKPPGSMTIHTDSNSDSSSWHSLTSARTSPKSTIPLSNSRVPRDTRYKGSLFSNDHGDKNDPSVDLLHAFKHVFAISQTGEASHHMQYDGVNRTQDSRRDDENGRMDNVAMPDKRGGHYSRGPGATANVQENAAKSLSMLMRIKNQLHCEKSKPLQQSILDEVQLLKLLLEAKNRSINRTQAE</sequence>
<keyword evidence="4" id="KW-0648">Protein biosynthesis</keyword>
<evidence type="ECO:0000313" key="7">
    <source>
        <dbReference type="EMBL" id="KAK1932680.1"/>
    </source>
</evidence>
<reference evidence="7" key="1">
    <citation type="journal article" date="2014" name="Nucleic Acids Res.">
        <title>The evolutionary dynamics of variant antigen genes in Babesia reveal a history of genomic innovation underlying host-parasite interaction.</title>
        <authorList>
            <person name="Jackson A.P."/>
            <person name="Otto T.D."/>
            <person name="Darby A."/>
            <person name="Ramaprasad A."/>
            <person name="Xia D."/>
            <person name="Echaide I.E."/>
            <person name="Farber M."/>
            <person name="Gahlot S."/>
            <person name="Gamble J."/>
            <person name="Gupta D."/>
            <person name="Gupta Y."/>
            <person name="Jackson L."/>
            <person name="Malandrin L."/>
            <person name="Malas T.B."/>
            <person name="Moussa E."/>
            <person name="Nair M."/>
            <person name="Reid A.J."/>
            <person name="Sanders M."/>
            <person name="Sharma J."/>
            <person name="Tracey A."/>
            <person name="Quail M.A."/>
            <person name="Weir W."/>
            <person name="Wastling J.M."/>
            <person name="Hall N."/>
            <person name="Willadsen P."/>
            <person name="Lingelbach K."/>
            <person name="Shiels B."/>
            <person name="Tait A."/>
            <person name="Berriman M."/>
            <person name="Allred D.R."/>
            <person name="Pain A."/>
        </authorList>
    </citation>
    <scope>NUCLEOTIDE SEQUENCE</scope>
    <source>
        <strain evidence="7">1802A</strain>
    </source>
</reference>
<dbReference type="Proteomes" id="UP001195914">
    <property type="component" value="Unassembled WGS sequence"/>
</dbReference>
<name>A0AAD9G6E7_BABDI</name>
<organism evidence="7 8">
    <name type="scientific">Babesia divergens</name>
    <dbReference type="NCBI Taxonomy" id="32595"/>
    <lineage>
        <taxon>Eukaryota</taxon>
        <taxon>Sar</taxon>
        <taxon>Alveolata</taxon>
        <taxon>Apicomplexa</taxon>
        <taxon>Aconoidasida</taxon>
        <taxon>Piroplasmida</taxon>
        <taxon>Babesiidae</taxon>
        <taxon>Babesia</taxon>
    </lineage>
</organism>
<dbReference type="GO" id="GO:0043022">
    <property type="term" value="F:ribosome binding"/>
    <property type="evidence" value="ECO:0007669"/>
    <property type="project" value="TreeGrafter"/>
</dbReference>
<dbReference type="PANTHER" id="PTHR13227">
    <property type="entry name" value="EUKARYOTIC TRANSLATION INITIATION FACTOR 2A"/>
    <property type="match status" value="1"/>
</dbReference>
<feature type="compositionally biased region" description="Basic and acidic residues" evidence="5">
    <location>
        <begin position="542"/>
        <end position="552"/>
    </location>
</feature>
<evidence type="ECO:0000259" key="6">
    <source>
        <dbReference type="Pfam" id="PF08662"/>
    </source>
</evidence>
<feature type="compositionally biased region" description="Low complexity" evidence="5">
    <location>
        <begin position="591"/>
        <end position="602"/>
    </location>
</feature>
<dbReference type="InterPro" id="IPR011387">
    <property type="entry name" value="TIF2A"/>
</dbReference>
<evidence type="ECO:0000256" key="1">
    <source>
        <dbReference type="ARBA" id="ARBA00022540"/>
    </source>
</evidence>
<comment type="caution">
    <text evidence="7">The sequence shown here is derived from an EMBL/GenBank/DDBJ whole genome shotgun (WGS) entry which is preliminary data.</text>
</comment>
<keyword evidence="8" id="KW-1185">Reference proteome</keyword>
<dbReference type="Pfam" id="PF08662">
    <property type="entry name" value="eIF2A"/>
    <property type="match status" value="1"/>
</dbReference>
<feature type="domain" description="Translation initiation factor beta propellor-like" evidence="6">
    <location>
        <begin position="321"/>
        <end position="510"/>
    </location>
</feature>
<dbReference type="GO" id="GO:0003729">
    <property type="term" value="F:mRNA binding"/>
    <property type="evidence" value="ECO:0007669"/>
    <property type="project" value="TreeGrafter"/>
</dbReference>
<dbReference type="EMBL" id="JAHBMH010000073">
    <property type="protein sequence ID" value="KAK1932680.1"/>
    <property type="molecule type" value="Genomic_DNA"/>
</dbReference>
<dbReference type="InterPro" id="IPR013979">
    <property type="entry name" value="TIF_beta_prop-like"/>
</dbReference>
<protein>
    <recommendedName>
        <fullName evidence="6">Translation initiation factor beta propellor-like domain-containing protein</fullName>
    </recommendedName>
</protein>
<dbReference type="GO" id="GO:0000049">
    <property type="term" value="F:tRNA binding"/>
    <property type="evidence" value="ECO:0007669"/>
    <property type="project" value="TreeGrafter"/>
</dbReference>
<evidence type="ECO:0000256" key="3">
    <source>
        <dbReference type="ARBA" id="ARBA00022737"/>
    </source>
</evidence>
<evidence type="ECO:0000256" key="5">
    <source>
        <dbReference type="SAM" id="MobiDB-lite"/>
    </source>
</evidence>
<keyword evidence="1" id="KW-0396">Initiation factor</keyword>
<dbReference type="PANTHER" id="PTHR13227:SF0">
    <property type="entry name" value="EUKARYOTIC TRANSLATION INITIATION FACTOR 2A"/>
    <property type="match status" value="1"/>
</dbReference>
<keyword evidence="2" id="KW-0853">WD repeat</keyword>
<feature type="compositionally biased region" description="Basic and acidic residues" evidence="5">
    <location>
        <begin position="672"/>
        <end position="682"/>
    </location>
</feature>
<evidence type="ECO:0000256" key="2">
    <source>
        <dbReference type="ARBA" id="ARBA00022574"/>
    </source>
</evidence>
<evidence type="ECO:0000313" key="8">
    <source>
        <dbReference type="Proteomes" id="UP001195914"/>
    </source>
</evidence>
<feature type="region of interest" description="Disordered" evidence="5">
    <location>
        <begin position="669"/>
        <end position="701"/>
    </location>
</feature>
<proteinExistence type="predicted"/>
<dbReference type="AlphaFoldDB" id="A0AAD9G6E7"/>
<feature type="compositionally biased region" description="Polar residues" evidence="5">
    <location>
        <begin position="603"/>
        <end position="617"/>
    </location>
</feature>
<reference evidence="7" key="2">
    <citation type="submission" date="2021-05" db="EMBL/GenBank/DDBJ databases">
        <authorList>
            <person name="Pain A."/>
        </authorList>
    </citation>
    <scope>NUCLEOTIDE SEQUENCE</scope>
    <source>
        <strain evidence="7">1802A</strain>
    </source>
</reference>
<dbReference type="SUPFAM" id="SSF82171">
    <property type="entry name" value="DPP6 N-terminal domain-like"/>
    <property type="match status" value="1"/>
</dbReference>
<dbReference type="GO" id="GO:0003743">
    <property type="term" value="F:translation initiation factor activity"/>
    <property type="evidence" value="ECO:0007669"/>
    <property type="project" value="UniProtKB-KW"/>
</dbReference>